<dbReference type="Pfam" id="PF00528">
    <property type="entry name" value="BPD_transp_1"/>
    <property type="match status" value="1"/>
</dbReference>
<keyword evidence="10" id="KW-1185">Reference proteome</keyword>
<proteinExistence type="inferred from homology"/>
<dbReference type="OrthoDB" id="9805778at2"/>
<keyword evidence="3" id="KW-1003">Cell membrane</keyword>
<evidence type="ECO:0000313" key="10">
    <source>
        <dbReference type="Proteomes" id="UP000318483"/>
    </source>
</evidence>
<evidence type="ECO:0000313" key="9">
    <source>
        <dbReference type="EMBL" id="QDY71288.1"/>
    </source>
</evidence>
<gene>
    <name evidence="9" type="ORF">FPZ52_15405</name>
</gene>
<comment type="subcellular location">
    <subcellularLocation>
        <location evidence="1 7">Cell membrane</location>
        <topology evidence="1 7">Multi-pass membrane protein</topology>
    </subcellularLocation>
</comment>
<feature type="transmembrane region" description="Helical" evidence="7">
    <location>
        <begin position="101"/>
        <end position="125"/>
    </location>
</feature>
<dbReference type="InterPro" id="IPR000515">
    <property type="entry name" value="MetI-like"/>
</dbReference>
<evidence type="ECO:0000256" key="5">
    <source>
        <dbReference type="ARBA" id="ARBA00022989"/>
    </source>
</evidence>
<dbReference type="KEGG" id="lit:FPZ52_15405"/>
<keyword evidence="6 7" id="KW-0472">Membrane</keyword>
<evidence type="ECO:0000256" key="2">
    <source>
        <dbReference type="ARBA" id="ARBA00022448"/>
    </source>
</evidence>
<dbReference type="EMBL" id="CP042264">
    <property type="protein sequence ID" value="QDY71288.1"/>
    <property type="molecule type" value="Genomic_DNA"/>
</dbReference>
<accession>A0A5B8J3J8</accession>
<dbReference type="InterPro" id="IPR035906">
    <property type="entry name" value="MetI-like_sf"/>
</dbReference>
<dbReference type="PROSITE" id="PS50928">
    <property type="entry name" value="ABC_TM1"/>
    <property type="match status" value="1"/>
</dbReference>
<evidence type="ECO:0000259" key="8">
    <source>
        <dbReference type="PROSITE" id="PS50928"/>
    </source>
</evidence>
<dbReference type="GO" id="GO:0055085">
    <property type="term" value="P:transmembrane transport"/>
    <property type="evidence" value="ECO:0007669"/>
    <property type="project" value="InterPro"/>
</dbReference>
<evidence type="ECO:0000256" key="3">
    <source>
        <dbReference type="ARBA" id="ARBA00022475"/>
    </source>
</evidence>
<evidence type="ECO:0000256" key="4">
    <source>
        <dbReference type="ARBA" id="ARBA00022692"/>
    </source>
</evidence>
<evidence type="ECO:0000256" key="6">
    <source>
        <dbReference type="ARBA" id="ARBA00023136"/>
    </source>
</evidence>
<feature type="transmembrane region" description="Helical" evidence="7">
    <location>
        <begin position="156"/>
        <end position="178"/>
    </location>
</feature>
<feature type="domain" description="ABC transmembrane type-1" evidence="8">
    <location>
        <begin position="64"/>
        <end position="281"/>
    </location>
</feature>
<dbReference type="Gene3D" id="1.10.3720.10">
    <property type="entry name" value="MetI-like"/>
    <property type="match status" value="1"/>
</dbReference>
<comment type="similarity">
    <text evidence="7">Belongs to the binding-protein-dependent transport system permease family.</text>
</comment>
<dbReference type="SUPFAM" id="SSF161098">
    <property type="entry name" value="MetI-like"/>
    <property type="match status" value="1"/>
</dbReference>
<keyword evidence="4 7" id="KW-0812">Transmembrane</keyword>
<feature type="transmembrane region" description="Helical" evidence="7">
    <location>
        <begin position="131"/>
        <end position="149"/>
    </location>
</feature>
<evidence type="ECO:0000256" key="1">
    <source>
        <dbReference type="ARBA" id="ARBA00004651"/>
    </source>
</evidence>
<protein>
    <submittedName>
        <fullName evidence="9">Sugar ABC transporter permease</fullName>
    </submittedName>
</protein>
<evidence type="ECO:0000256" key="7">
    <source>
        <dbReference type="RuleBase" id="RU363032"/>
    </source>
</evidence>
<feature type="transmembrane region" description="Helical" evidence="7">
    <location>
        <begin position="63"/>
        <end position="89"/>
    </location>
</feature>
<dbReference type="GO" id="GO:0005886">
    <property type="term" value="C:plasma membrane"/>
    <property type="evidence" value="ECO:0007669"/>
    <property type="project" value="UniProtKB-SubCell"/>
</dbReference>
<sequence length="289" mass="30420">MNRGAHPLAWLAPVILVLGAIYLWPLLDAIRLAFTDATLLNGVRSYTLSSVTSTLGDPALPQILRATAIFTGASVILLQSLGLAIALLVTRGDRRGLPGMAALRTLVLAAWIVPGVANGLIWQIMFSEAPFGGLNSVIGMIGLGPVAWLSDPQMAMVSAVVANIWQGTAFSMILYYAALRGLDPSLDEAARVDGATSLDRFIFITMPQLKGAMLAGTILVTIQTLNTFDSIIALTGGGPGRATEVLALFTYNTVFRSFDLAGGAVLALLLVAISLALAAVYALLLRQRT</sequence>
<geneLocation type="plasmid" evidence="9 10">
    <name>unnamed3</name>
</geneLocation>
<reference evidence="9 10" key="1">
    <citation type="submission" date="2019-07" db="EMBL/GenBank/DDBJ databases">
        <title>Litoreibacter alkalisoli sp. nov., isolated from saline-alkaline soil.</title>
        <authorList>
            <person name="Wang S."/>
            <person name="Xu L."/>
            <person name="Xing Y.-T."/>
            <person name="Sun J.-Q."/>
        </authorList>
    </citation>
    <scope>NUCLEOTIDE SEQUENCE [LARGE SCALE GENOMIC DNA]</scope>
    <source>
        <strain evidence="9 10">LN3S51</strain>
        <plasmid evidence="9 10">unnamed3</plasmid>
    </source>
</reference>
<name>A0A5B8J3J8_9RHOB</name>
<keyword evidence="2 7" id="KW-0813">Transport</keyword>
<feature type="transmembrane region" description="Helical" evidence="7">
    <location>
        <begin position="7"/>
        <end position="27"/>
    </location>
</feature>
<dbReference type="CDD" id="cd06261">
    <property type="entry name" value="TM_PBP2"/>
    <property type="match status" value="1"/>
</dbReference>
<keyword evidence="9" id="KW-0614">Plasmid</keyword>
<dbReference type="PANTHER" id="PTHR43005:SF1">
    <property type="entry name" value="SPERMIDINE_PUTRESCINE TRANSPORT SYSTEM PERMEASE PROTEIN"/>
    <property type="match status" value="1"/>
</dbReference>
<dbReference type="PANTHER" id="PTHR43005">
    <property type="entry name" value="BLR7065 PROTEIN"/>
    <property type="match status" value="1"/>
</dbReference>
<dbReference type="Proteomes" id="UP000318483">
    <property type="component" value="Plasmid unnamed3"/>
</dbReference>
<organism evidence="9 10">
    <name type="scientific">Qingshengfaniella alkalisoli</name>
    <dbReference type="NCBI Taxonomy" id="2599296"/>
    <lineage>
        <taxon>Bacteria</taxon>
        <taxon>Pseudomonadati</taxon>
        <taxon>Pseudomonadota</taxon>
        <taxon>Alphaproteobacteria</taxon>
        <taxon>Rhodobacterales</taxon>
        <taxon>Paracoccaceae</taxon>
        <taxon>Qingshengfaniella</taxon>
    </lineage>
</organism>
<dbReference type="AlphaFoldDB" id="A0A5B8J3J8"/>
<feature type="transmembrane region" description="Helical" evidence="7">
    <location>
        <begin position="260"/>
        <end position="284"/>
    </location>
</feature>
<keyword evidence="5 7" id="KW-1133">Transmembrane helix</keyword>